<dbReference type="NCBIfam" id="TIGR00197">
    <property type="entry name" value="yjeF_nterm"/>
    <property type="match status" value="1"/>
</dbReference>
<dbReference type="PANTHER" id="PTHR12592">
    <property type="entry name" value="ATP-DEPENDENT (S)-NAD(P)H-HYDRATE DEHYDRATASE FAMILY MEMBER"/>
    <property type="match status" value="1"/>
</dbReference>
<evidence type="ECO:0000256" key="8">
    <source>
        <dbReference type="ARBA" id="ARBA00022857"/>
    </source>
</evidence>
<feature type="binding site" evidence="17">
    <location>
        <position position="458"/>
    </location>
    <ligand>
        <name>(6S)-NADPHX</name>
        <dbReference type="ChEBI" id="CHEBI:64076"/>
    </ligand>
</feature>
<evidence type="ECO:0000256" key="9">
    <source>
        <dbReference type="ARBA" id="ARBA00022958"/>
    </source>
</evidence>
<feature type="binding site" evidence="18">
    <location>
        <begin position="127"/>
        <end position="133"/>
    </location>
    <ligand>
        <name>(6S)-NADPHX</name>
        <dbReference type="ChEBI" id="CHEBI:64076"/>
    </ligand>
</feature>
<feature type="binding site" evidence="17">
    <location>
        <begin position="429"/>
        <end position="433"/>
    </location>
    <ligand>
        <name>AMP</name>
        <dbReference type="ChEBI" id="CHEBI:456215"/>
    </ligand>
</feature>
<evidence type="ECO:0000259" key="20">
    <source>
        <dbReference type="PROSITE" id="PS51383"/>
    </source>
</evidence>
<keyword evidence="6 17" id="KW-0547">Nucleotide-binding</keyword>
<gene>
    <name evidence="22" type="primary">nnr</name>
    <name evidence="17" type="synonym">nnrD</name>
    <name evidence="18" type="synonym">nnrE</name>
    <name evidence="22" type="ORF">BW727_101564</name>
</gene>
<comment type="subunit">
    <text evidence="17">Homotetramer.</text>
</comment>
<dbReference type="STRING" id="708126.BW727_101564"/>
<evidence type="ECO:0000256" key="15">
    <source>
        <dbReference type="ARBA" id="ARBA00048238"/>
    </source>
</evidence>
<comment type="similarity">
    <text evidence="17">Belongs to the NnrD/CARKD family.</text>
</comment>
<keyword evidence="9 18" id="KW-0630">Potassium</keyword>
<dbReference type="AlphaFoldDB" id="A0A1S6IQV0"/>
<dbReference type="PIRSF" id="PIRSF017184">
    <property type="entry name" value="Nnr"/>
    <property type="match status" value="1"/>
</dbReference>
<feature type="binding site" evidence="18">
    <location>
        <begin position="58"/>
        <end position="62"/>
    </location>
    <ligand>
        <name>(6S)-NADPHX</name>
        <dbReference type="ChEBI" id="CHEBI:64076"/>
    </ligand>
</feature>
<dbReference type="Pfam" id="PF01256">
    <property type="entry name" value="Carb_kinase"/>
    <property type="match status" value="1"/>
</dbReference>
<evidence type="ECO:0000256" key="13">
    <source>
        <dbReference type="ARBA" id="ARBA00023268"/>
    </source>
</evidence>
<evidence type="ECO:0000256" key="19">
    <source>
        <dbReference type="PIRNR" id="PIRNR017184"/>
    </source>
</evidence>
<dbReference type="GO" id="GO:0046496">
    <property type="term" value="P:nicotinamide nucleotide metabolic process"/>
    <property type="evidence" value="ECO:0007669"/>
    <property type="project" value="UniProtKB-UniRule"/>
</dbReference>
<dbReference type="EMBL" id="CP019728">
    <property type="protein sequence ID" value="AQS53931.1"/>
    <property type="molecule type" value="Genomic_DNA"/>
</dbReference>
<dbReference type="Pfam" id="PF03853">
    <property type="entry name" value="YjeF_N"/>
    <property type="match status" value="1"/>
</dbReference>
<sequence>MKKLVDSQQMRAIDTYAIETIGIPSLVLMENAANQVVKTMESKIDSEDIILVVNGSGNNGGDGLAIARILLNRGYQVDVFFAGKLNHLSNETQKQLTILENLDMVIWTSLDEVEFDHYTVLVDALYGIGLTGTVTDASYAIIERMNQHHGLTYAVDMPSGISADDGKVKGIAVKADYTITFGEEKLGQILYPGGQYCGQLILADIGFPPHAAPVIHSDFYRYDRTDLKRLPKRDAYTHKGSFGRVLVVAGSENMSGAAFFSAKAAYRTGAGLVEILTVDANRTILQAQLPEAILTTYNPEELDSKEEKNAIKKAVERASSIVVGPGLGTSHNSQKLLGLMSLYADVPVVMDADAINIASNYYNTFPLMRNNTYTRINELSNSLPAGSIVTPHMKEFARLTDQPMSVVQEDLLEITDICTKDSHLVFAIKDARSMVAHDSQRYLNYSGNNGMATAGSGDVLTGIMAGLIAQGLPSFEAAKLGSYVHGLAGDYASQKLSSYSVMASDLIDSLSDVFL</sequence>
<dbReference type="PANTHER" id="PTHR12592:SF0">
    <property type="entry name" value="ATP-DEPENDENT (S)-NAD(P)H-HYDRATE DEHYDRATASE"/>
    <property type="match status" value="1"/>
</dbReference>
<dbReference type="InterPro" id="IPR029056">
    <property type="entry name" value="Ribokinase-like"/>
</dbReference>
<comment type="catalytic activity">
    <reaction evidence="1 18 19">
        <text>(6R)-NADHX = (6S)-NADHX</text>
        <dbReference type="Rhea" id="RHEA:32215"/>
        <dbReference type="ChEBI" id="CHEBI:64074"/>
        <dbReference type="ChEBI" id="CHEBI:64075"/>
        <dbReference type="EC" id="5.1.99.6"/>
    </reaction>
</comment>
<keyword evidence="23" id="KW-1185">Reference proteome</keyword>
<feature type="binding site" evidence="18">
    <location>
        <position position="59"/>
    </location>
    <ligand>
        <name>K(+)</name>
        <dbReference type="ChEBI" id="CHEBI:29103"/>
    </ligand>
</feature>
<feature type="binding site" evidence="18">
    <location>
        <position position="159"/>
    </location>
    <ligand>
        <name>K(+)</name>
        <dbReference type="ChEBI" id="CHEBI:29103"/>
    </ligand>
</feature>
<evidence type="ECO:0000256" key="18">
    <source>
        <dbReference type="HAMAP-Rule" id="MF_01966"/>
    </source>
</evidence>
<comment type="similarity">
    <text evidence="3 19">In the N-terminal section; belongs to the NnrE/AIBP family.</text>
</comment>
<comment type="cofactor">
    <cofactor evidence="18 19">
        <name>K(+)</name>
        <dbReference type="ChEBI" id="CHEBI:29103"/>
    </cofactor>
    <text evidence="18 19">Binds 1 potassium ion per subunit.</text>
</comment>
<organism evidence="22 23">
    <name type="scientific">Jeotgalibaca dankookensis</name>
    <dbReference type="NCBI Taxonomy" id="708126"/>
    <lineage>
        <taxon>Bacteria</taxon>
        <taxon>Bacillati</taxon>
        <taxon>Bacillota</taxon>
        <taxon>Bacilli</taxon>
        <taxon>Lactobacillales</taxon>
        <taxon>Carnobacteriaceae</taxon>
        <taxon>Jeotgalibaca</taxon>
    </lineage>
</organism>
<feature type="binding site" evidence="17">
    <location>
        <position position="257"/>
    </location>
    <ligand>
        <name>(6S)-NADPHX</name>
        <dbReference type="ChEBI" id="CHEBI:64076"/>
    </ligand>
</feature>
<dbReference type="GO" id="GO:0046872">
    <property type="term" value="F:metal ion binding"/>
    <property type="evidence" value="ECO:0007669"/>
    <property type="project" value="UniProtKB-UniRule"/>
</dbReference>
<dbReference type="InterPro" id="IPR030677">
    <property type="entry name" value="Nnr"/>
</dbReference>
<dbReference type="RefSeq" id="WP_062469842.1">
    <property type="nucleotide sequence ID" value="NZ_BBYN01000015.1"/>
</dbReference>
<keyword evidence="10 17" id="KW-0520">NAD</keyword>
<dbReference type="PROSITE" id="PS51383">
    <property type="entry name" value="YJEF_C_3"/>
    <property type="match status" value="1"/>
</dbReference>
<feature type="binding site" evidence="17">
    <location>
        <position position="392"/>
    </location>
    <ligand>
        <name>(6S)-NADPHX</name>
        <dbReference type="ChEBI" id="CHEBI:64076"/>
    </ligand>
</feature>
<evidence type="ECO:0000256" key="4">
    <source>
        <dbReference type="ARBA" id="ARBA00009524"/>
    </source>
</evidence>
<evidence type="ECO:0000259" key="21">
    <source>
        <dbReference type="PROSITE" id="PS51385"/>
    </source>
</evidence>
<evidence type="ECO:0000256" key="5">
    <source>
        <dbReference type="ARBA" id="ARBA00022723"/>
    </source>
</evidence>
<dbReference type="InterPro" id="IPR004443">
    <property type="entry name" value="YjeF_N_dom"/>
</dbReference>
<keyword evidence="5 18" id="KW-0479">Metal-binding</keyword>
<comment type="catalytic activity">
    <reaction evidence="2 18 19">
        <text>(6R)-NADPHX = (6S)-NADPHX</text>
        <dbReference type="Rhea" id="RHEA:32227"/>
        <dbReference type="ChEBI" id="CHEBI:64076"/>
        <dbReference type="ChEBI" id="CHEBI:64077"/>
        <dbReference type="EC" id="5.1.99.6"/>
    </reaction>
</comment>
<reference evidence="22 23" key="1">
    <citation type="journal article" date="2014" name="Int. J. Syst. Evol. Microbiol.">
        <title>Jeotgalibaca dankookensis gen. nov., sp. nov., a member of the family Carnobacteriaceae, isolated from seujeot (Korean traditional food).</title>
        <authorList>
            <person name="Lee D.G."/>
            <person name="Trujillo M.E."/>
            <person name="Kang H."/>
            <person name="Ahn T.Y."/>
        </authorList>
    </citation>
    <scope>NUCLEOTIDE SEQUENCE [LARGE SCALE GENOMIC DNA]</scope>
    <source>
        <strain evidence="22 23">EX-07</strain>
    </source>
</reference>
<dbReference type="OrthoDB" id="9806925at2"/>
<feature type="binding site" evidence="17">
    <location>
        <position position="457"/>
    </location>
    <ligand>
        <name>AMP</name>
        <dbReference type="ChEBI" id="CHEBI:456215"/>
    </ligand>
</feature>
<comment type="caution">
    <text evidence="18">Lacks conserved residue(s) required for the propagation of feature annotation.</text>
</comment>
<dbReference type="KEGG" id="jda:BW727_101564"/>
<dbReference type="Proteomes" id="UP000188993">
    <property type="component" value="Chromosome"/>
</dbReference>
<feature type="binding site" evidence="18">
    <location>
        <position position="123"/>
    </location>
    <ligand>
        <name>K(+)</name>
        <dbReference type="ChEBI" id="CHEBI:29103"/>
    </ligand>
</feature>
<feature type="binding site" evidence="18">
    <location>
        <position position="156"/>
    </location>
    <ligand>
        <name>(6S)-NADPHX</name>
        <dbReference type="ChEBI" id="CHEBI:64076"/>
    </ligand>
</feature>
<dbReference type="HAMAP" id="MF_01965">
    <property type="entry name" value="NADHX_dehydratase"/>
    <property type="match status" value="1"/>
</dbReference>
<evidence type="ECO:0000256" key="2">
    <source>
        <dbReference type="ARBA" id="ARBA00000909"/>
    </source>
</evidence>
<evidence type="ECO:0000256" key="16">
    <source>
        <dbReference type="ARBA" id="ARBA00049209"/>
    </source>
</evidence>
<evidence type="ECO:0000256" key="12">
    <source>
        <dbReference type="ARBA" id="ARBA00023239"/>
    </source>
</evidence>
<dbReference type="InterPro" id="IPR000631">
    <property type="entry name" value="CARKD"/>
</dbReference>
<evidence type="ECO:0000256" key="10">
    <source>
        <dbReference type="ARBA" id="ARBA00023027"/>
    </source>
</evidence>
<evidence type="ECO:0000256" key="1">
    <source>
        <dbReference type="ARBA" id="ARBA00000013"/>
    </source>
</evidence>
<evidence type="ECO:0000256" key="3">
    <source>
        <dbReference type="ARBA" id="ARBA00006001"/>
    </source>
</evidence>
<dbReference type="Gene3D" id="3.40.50.10260">
    <property type="entry name" value="YjeF N-terminal domain"/>
    <property type="match status" value="1"/>
</dbReference>
<keyword evidence="13" id="KW-0511">Multifunctional enzyme</keyword>
<dbReference type="CDD" id="cd01171">
    <property type="entry name" value="YXKO-related"/>
    <property type="match status" value="1"/>
</dbReference>
<evidence type="ECO:0000256" key="17">
    <source>
        <dbReference type="HAMAP-Rule" id="MF_01965"/>
    </source>
</evidence>
<dbReference type="Gene3D" id="3.40.1190.20">
    <property type="match status" value="1"/>
</dbReference>
<dbReference type="EC" id="4.2.1.136" evidence="19"/>
<evidence type="ECO:0000313" key="22">
    <source>
        <dbReference type="EMBL" id="AQS53931.1"/>
    </source>
</evidence>
<dbReference type="InterPro" id="IPR036652">
    <property type="entry name" value="YjeF_N_dom_sf"/>
</dbReference>
<evidence type="ECO:0000256" key="7">
    <source>
        <dbReference type="ARBA" id="ARBA00022840"/>
    </source>
</evidence>
<dbReference type="EC" id="5.1.99.6" evidence="19"/>
<comment type="similarity">
    <text evidence="18">Belongs to the NnrE/AIBP family.</text>
</comment>
<feature type="domain" description="YjeF N-terminal" evidence="21">
    <location>
        <begin position="10"/>
        <end position="213"/>
    </location>
</feature>
<dbReference type="GO" id="GO:0052855">
    <property type="term" value="F:ADP-dependent NAD(P)H-hydrate dehydratase activity"/>
    <property type="evidence" value="ECO:0007669"/>
    <property type="project" value="UniProtKB-UniRule"/>
</dbReference>
<accession>A0A1S6IQV0</accession>
<dbReference type="SUPFAM" id="SSF64153">
    <property type="entry name" value="YjeF N-terminal domain-like"/>
    <property type="match status" value="1"/>
</dbReference>
<dbReference type="HAMAP" id="MF_01966">
    <property type="entry name" value="NADHX_epimerase"/>
    <property type="match status" value="1"/>
</dbReference>
<comment type="function">
    <text evidence="18">Catalyzes the epimerization of the S- and R-forms of NAD(P)HX, a damaged form of NAD(P)H that is a result of enzymatic or heat-dependent hydration. This is a prerequisite for the S-specific NAD(P)H-hydrate dehydratase to allow the repair of both epimers of NAD(P)HX.</text>
</comment>
<dbReference type="InterPro" id="IPR017953">
    <property type="entry name" value="Carbohydrate_kinase_pred_CS"/>
</dbReference>
<dbReference type="GO" id="GO:0005524">
    <property type="term" value="F:ATP binding"/>
    <property type="evidence" value="ECO:0007669"/>
    <property type="project" value="UniProtKB-UniRule"/>
</dbReference>
<dbReference type="GO" id="GO:0110051">
    <property type="term" value="P:metabolite repair"/>
    <property type="evidence" value="ECO:0007669"/>
    <property type="project" value="TreeGrafter"/>
</dbReference>
<evidence type="ECO:0000256" key="14">
    <source>
        <dbReference type="ARBA" id="ARBA00025153"/>
    </source>
</evidence>
<comment type="catalytic activity">
    <reaction evidence="15 17 19">
        <text>(6S)-NADHX + ADP = AMP + phosphate + NADH + H(+)</text>
        <dbReference type="Rhea" id="RHEA:32223"/>
        <dbReference type="ChEBI" id="CHEBI:15378"/>
        <dbReference type="ChEBI" id="CHEBI:43474"/>
        <dbReference type="ChEBI" id="CHEBI:57945"/>
        <dbReference type="ChEBI" id="CHEBI:64074"/>
        <dbReference type="ChEBI" id="CHEBI:456215"/>
        <dbReference type="ChEBI" id="CHEBI:456216"/>
        <dbReference type="EC" id="4.2.1.136"/>
    </reaction>
</comment>
<dbReference type="SUPFAM" id="SSF53613">
    <property type="entry name" value="Ribokinase-like"/>
    <property type="match status" value="1"/>
</dbReference>
<protein>
    <recommendedName>
        <fullName evidence="19">Bifunctional NAD(P)H-hydrate repair enzyme</fullName>
    </recommendedName>
    <alternativeName>
        <fullName evidence="19">Nicotinamide nucleotide repair protein</fullName>
    </alternativeName>
    <domain>
        <recommendedName>
            <fullName evidence="19">ADP-dependent (S)-NAD(P)H-hydrate dehydratase</fullName>
            <ecNumber evidence="19">4.2.1.136</ecNumber>
        </recommendedName>
        <alternativeName>
            <fullName evidence="19">ADP-dependent NAD(P)HX dehydratase</fullName>
        </alternativeName>
    </domain>
    <domain>
        <recommendedName>
            <fullName evidence="19">NAD(P)H-hydrate epimerase</fullName>
            <ecNumber evidence="19">5.1.99.6</ecNumber>
        </recommendedName>
    </domain>
</protein>
<evidence type="ECO:0000256" key="6">
    <source>
        <dbReference type="ARBA" id="ARBA00022741"/>
    </source>
</evidence>
<proteinExistence type="inferred from homology"/>
<evidence type="ECO:0000256" key="11">
    <source>
        <dbReference type="ARBA" id="ARBA00023235"/>
    </source>
</evidence>
<comment type="cofactor">
    <cofactor evidence="17">
        <name>Mg(2+)</name>
        <dbReference type="ChEBI" id="CHEBI:18420"/>
    </cofactor>
</comment>
<dbReference type="PROSITE" id="PS51385">
    <property type="entry name" value="YJEF_N"/>
    <property type="match status" value="1"/>
</dbReference>
<comment type="catalytic activity">
    <reaction evidence="16 17 19">
        <text>(6S)-NADPHX + ADP = AMP + phosphate + NADPH + H(+)</text>
        <dbReference type="Rhea" id="RHEA:32235"/>
        <dbReference type="ChEBI" id="CHEBI:15378"/>
        <dbReference type="ChEBI" id="CHEBI:43474"/>
        <dbReference type="ChEBI" id="CHEBI:57783"/>
        <dbReference type="ChEBI" id="CHEBI:64076"/>
        <dbReference type="ChEBI" id="CHEBI:456215"/>
        <dbReference type="ChEBI" id="CHEBI:456216"/>
        <dbReference type="EC" id="4.2.1.136"/>
    </reaction>
</comment>
<keyword evidence="12 17" id="KW-0456">Lyase</keyword>
<comment type="function">
    <text evidence="14 19">Bifunctional enzyme that catalyzes the epimerization of the S- and R-forms of NAD(P)HX and the dehydration of the S-form of NAD(P)HX at the expense of ADP, which is converted to AMP. This allows the repair of both epimers of NAD(P)HX, a damaged form of NAD(P)H that is a result of enzymatic or heat-dependent hydration.</text>
</comment>
<keyword evidence="8 17" id="KW-0521">NADP</keyword>
<evidence type="ECO:0000313" key="23">
    <source>
        <dbReference type="Proteomes" id="UP000188993"/>
    </source>
</evidence>
<comment type="similarity">
    <text evidence="4 19">In the C-terminal section; belongs to the NnrD/CARKD family.</text>
</comment>
<dbReference type="NCBIfam" id="TIGR00196">
    <property type="entry name" value="yjeF_cterm"/>
    <property type="match status" value="1"/>
</dbReference>
<feature type="domain" description="YjeF C-terminal" evidence="20">
    <location>
        <begin position="222"/>
        <end position="515"/>
    </location>
</feature>
<keyword evidence="7 17" id="KW-0067">ATP-binding</keyword>
<keyword evidence="11 18" id="KW-0413">Isomerase</keyword>
<feature type="binding site" evidence="17">
    <location>
        <position position="326"/>
    </location>
    <ligand>
        <name>(6S)-NADPHX</name>
        <dbReference type="ChEBI" id="CHEBI:64076"/>
    </ligand>
</feature>
<comment type="function">
    <text evidence="17">Catalyzes the dehydration of the S-form of NAD(P)HX at the expense of ADP, which is converted to AMP. Together with NAD(P)HX epimerase, which catalyzes the epimerization of the S- and R-forms, the enzyme allows the repair of both epimers of NAD(P)HX, a damaged form of NAD(P)H that is a result of enzymatic or heat-dependent hydration.</text>
</comment>
<dbReference type="GO" id="GO:0052856">
    <property type="term" value="F:NAD(P)HX epimerase activity"/>
    <property type="evidence" value="ECO:0007669"/>
    <property type="project" value="UniProtKB-UniRule"/>
</dbReference>
<name>A0A1S6IQV0_9LACT</name>
<dbReference type="PROSITE" id="PS01050">
    <property type="entry name" value="YJEF_C_2"/>
    <property type="match status" value="1"/>
</dbReference>